<dbReference type="Gene3D" id="1.10.287.70">
    <property type="match status" value="1"/>
</dbReference>
<feature type="transmembrane region" description="Helical" evidence="9">
    <location>
        <begin position="250"/>
        <end position="270"/>
    </location>
</feature>
<dbReference type="CDD" id="cd01665">
    <property type="entry name" value="Cyt_c_Oxidase_III"/>
    <property type="match status" value="1"/>
</dbReference>
<evidence type="ECO:0000256" key="5">
    <source>
        <dbReference type="ARBA" id="ARBA00022967"/>
    </source>
</evidence>
<dbReference type="InterPro" id="IPR000298">
    <property type="entry name" value="Cyt_c_oxidase-like_su3"/>
</dbReference>
<keyword evidence="8 11" id="KW-0496">Mitochondrion</keyword>
<sequence length="289" mass="33001">MAGKKDTTIRMPFNMTKFHRVQPSPWPFSVTLSVAMLAAGVLEWFWTYSLLGVVWGITSTLFGCSMWWRDVIREATFQGKHTKLVQRFIKTGMLLFIASEGMFFFSFFWAFMHFALSPTMEVGLSWPPLGIEAPNPWGLPFLNSTLLISSGLTLTWASRAVKEASKWSAAWGLVSTMFLGVIFMVIQAKEWWEAPFDIRDSVYGSCFYMLTGLHGLHVFGGLIFIFVCFVRLLRNHFSTARHLGLQCAIWYWHFVDAVWIVLWAVVYVWGGWTKGSFFEYVATGLGLMG</sequence>
<dbReference type="RefSeq" id="YP_010184809.1">
    <property type="nucleotide sequence ID" value="NC_058306.1"/>
</dbReference>
<dbReference type="GO" id="GO:0005739">
    <property type="term" value="C:mitochondrion"/>
    <property type="evidence" value="ECO:0007669"/>
    <property type="project" value="TreeGrafter"/>
</dbReference>
<dbReference type="GO" id="GO:0016020">
    <property type="term" value="C:membrane"/>
    <property type="evidence" value="ECO:0007669"/>
    <property type="project" value="UniProtKB-SubCell"/>
</dbReference>
<reference evidence="11" key="1">
    <citation type="submission" date="2019-01" db="EMBL/GenBank/DDBJ databases">
        <authorList>
            <person name="Feng J."/>
        </authorList>
    </citation>
    <scope>NUCLEOTIDE SEQUENCE</scope>
</reference>
<evidence type="ECO:0000256" key="1">
    <source>
        <dbReference type="ARBA" id="ARBA00004141"/>
    </source>
</evidence>
<feature type="transmembrane region" description="Helical" evidence="9">
    <location>
        <begin position="136"/>
        <end position="157"/>
    </location>
</feature>
<evidence type="ECO:0000256" key="9">
    <source>
        <dbReference type="SAM" id="Phobius"/>
    </source>
</evidence>
<dbReference type="AlphaFoldDB" id="A0A6B9Q888"/>
<dbReference type="GO" id="GO:0004129">
    <property type="term" value="F:cytochrome-c oxidase activity"/>
    <property type="evidence" value="ECO:0007669"/>
    <property type="project" value="InterPro"/>
</dbReference>
<comment type="similarity">
    <text evidence="2 8">Belongs to the cytochrome c oxidase subunit 3 family.</text>
</comment>
<gene>
    <name evidence="11" type="primary">COX3</name>
</gene>
<keyword evidence="6 9" id="KW-1133">Transmembrane helix</keyword>
<name>A0A6B9Q888_9GAST</name>
<organism evidence="11">
    <name type="scientific">Nipponacmea fuscoviridis</name>
    <dbReference type="NCBI Taxonomy" id="225302"/>
    <lineage>
        <taxon>Eukaryota</taxon>
        <taxon>Metazoa</taxon>
        <taxon>Spiralia</taxon>
        <taxon>Lophotrochozoa</taxon>
        <taxon>Mollusca</taxon>
        <taxon>Gastropoda</taxon>
        <taxon>Patellogastropoda</taxon>
        <taxon>Lottioidea</taxon>
        <taxon>Lottiidae</taxon>
        <taxon>Nipponacmea</taxon>
    </lineage>
</organism>
<dbReference type="EMBL" id="MK395167">
    <property type="protein sequence ID" value="QHE50293.1"/>
    <property type="molecule type" value="Genomic_DNA"/>
</dbReference>
<dbReference type="GO" id="GO:0006123">
    <property type="term" value="P:mitochondrial electron transport, cytochrome c to oxygen"/>
    <property type="evidence" value="ECO:0007669"/>
    <property type="project" value="TreeGrafter"/>
</dbReference>
<dbReference type="InterPro" id="IPR035973">
    <property type="entry name" value="Cyt_c_oxidase_su3-like_sf"/>
</dbReference>
<proteinExistence type="inferred from homology"/>
<dbReference type="CTD" id="4514"/>
<evidence type="ECO:0000256" key="3">
    <source>
        <dbReference type="ARBA" id="ARBA00015944"/>
    </source>
</evidence>
<evidence type="ECO:0000256" key="6">
    <source>
        <dbReference type="ARBA" id="ARBA00022989"/>
    </source>
</evidence>
<dbReference type="PANTHER" id="PTHR11403:SF7">
    <property type="entry name" value="CYTOCHROME C OXIDASE SUBUNIT 3"/>
    <property type="match status" value="1"/>
</dbReference>
<keyword evidence="7 9" id="KW-0472">Membrane</keyword>
<comment type="function">
    <text evidence="8">Component of the cytochrome c oxidase, the last enzyme in the mitochondrial electron transport chain which drives oxidative phosphorylation. The respiratory chain contains 3 multisubunit complexes succinate dehydrogenase (complex II, CII), ubiquinol-cytochrome c oxidoreductase (cytochrome b-c1 complex, complex III, CIII) and cytochrome c oxidase (complex IV, CIV), that cooperate to transfer electrons derived from NADH and succinate to molecular oxygen, creating an electrochemical gradient over the inner membrane that drives transmembrane transport and the ATP synthase. Cytochrome c oxidase is the component of the respiratory chain that catalyzes the reduction of oxygen to water. Electrons originating from reduced cytochrome c in the intermembrane space (IMS) are transferred via the dinuclear copper A center (CU(A)) of subunit 2 and heme A of subunit 1 to the active site in subunit 1, a binuclear center (BNC) formed by heme A3 and copper B (CU(B)). The BNC reduces molecular oxygen to 2 water molecules using 4 electrons from cytochrome c in the IMS and 4 protons from the mitochondrial matrix.</text>
</comment>
<feature type="transmembrane region" description="Helical" evidence="9">
    <location>
        <begin position="169"/>
        <end position="187"/>
    </location>
</feature>
<feature type="transmembrane region" description="Helical" evidence="9">
    <location>
        <begin position="26"/>
        <end position="46"/>
    </location>
</feature>
<feature type="transmembrane region" description="Helical" evidence="9">
    <location>
        <begin position="93"/>
        <end position="116"/>
    </location>
</feature>
<feature type="transmembrane region" description="Helical" evidence="9">
    <location>
        <begin position="52"/>
        <end position="72"/>
    </location>
</feature>
<evidence type="ECO:0000256" key="4">
    <source>
        <dbReference type="ARBA" id="ARBA00022692"/>
    </source>
</evidence>
<dbReference type="GeneID" id="68212746"/>
<dbReference type="PANTHER" id="PTHR11403">
    <property type="entry name" value="CYTOCHROME C OXIDASE SUBUNIT III"/>
    <property type="match status" value="1"/>
</dbReference>
<keyword evidence="4 8" id="KW-0812">Transmembrane</keyword>
<accession>A0A6B9Q888</accession>
<dbReference type="InterPro" id="IPR024791">
    <property type="entry name" value="Cyt_c/ubiquinol_Oxase_su3"/>
</dbReference>
<dbReference type="Gene3D" id="1.20.120.80">
    <property type="entry name" value="Cytochrome c oxidase, subunit III, four-helix bundle"/>
    <property type="match status" value="1"/>
</dbReference>
<dbReference type="Pfam" id="PF00510">
    <property type="entry name" value="COX3"/>
    <property type="match status" value="1"/>
</dbReference>
<feature type="transmembrane region" description="Helical" evidence="9">
    <location>
        <begin position="207"/>
        <end position="230"/>
    </location>
</feature>
<evidence type="ECO:0000313" key="11">
    <source>
        <dbReference type="EMBL" id="QHE50293.1"/>
    </source>
</evidence>
<evidence type="ECO:0000259" key="10">
    <source>
        <dbReference type="PROSITE" id="PS50253"/>
    </source>
</evidence>
<protein>
    <recommendedName>
        <fullName evidence="3 8">Cytochrome c oxidase subunit 3</fullName>
    </recommendedName>
</protein>
<comment type="subcellular location">
    <subcellularLocation>
        <location evidence="1">Membrane</location>
        <topology evidence="1">Multi-pass membrane protein</topology>
    </subcellularLocation>
</comment>
<evidence type="ECO:0000256" key="7">
    <source>
        <dbReference type="ARBA" id="ARBA00023136"/>
    </source>
</evidence>
<dbReference type="InterPro" id="IPR033945">
    <property type="entry name" value="Cyt_c_oxase_su3_dom"/>
</dbReference>
<feature type="domain" description="Heme-copper oxidase subunit III family profile" evidence="10">
    <location>
        <begin position="14"/>
        <end position="271"/>
    </location>
</feature>
<dbReference type="InterPro" id="IPR013833">
    <property type="entry name" value="Cyt_c_oxidase_su3_a-hlx"/>
</dbReference>
<evidence type="ECO:0000256" key="8">
    <source>
        <dbReference type="RuleBase" id="RU003375"/>
    </source>
</evidence>
<geneLocation type="mitochondrion" evidence="11"/>
<dbReference type="PROSITE" id="PS50253">
    <property type="entry name" value="COX3"/>
    <property type="match status" value="1"/>
</dbReference>
<dbReference type="SUPFAM" id="SSF81452">
    <property type="entry name" value="Cytochrome c oxidase subunit III-like"/>
    <property type="match status" value="1"/>
</dbReference>
<evidence type="ECO:0000256" key="2">
    <source>
        <dbReference type="ARBA" id="ARBA00010581"/>
    </source>
</evidence>
<keyword evidence="5" id="KW-1278">Translocase</keyword>